<feature type="domain" description="Helix-turn-helix DNA-binding" evidence="1">
    <location>
        <begin position="34"/>
        <end position="143"/>
    </location>
</feature>
<dbReference type="GO" id="GO:0031491">
    <property type="term" value="F:nucleosome binding"/>
    <property type="evidence" value="ECO:0007669"/>
    <property type="project" value="TreeGrafter"/>
</dbReference>
<evidence type="ECO:0000259" key="1">
    <source>
        <dbReference type="Pfam" id="PF14641"/>
    </source>
</evidence>
<keyword evidence="3" id="KW-1185">Reference proteome</keyword>
<dbReference type="GO" id="GO:0034728">
    <property type="term" value="P:nucleosome organization"/>
    <property type="evidence" value="ECO:0007669"/>
    <property type="project" value="TreeGrafter"/>
</dbReference>
<comment type="caution">
    <text evidence="2">The sequence shown here is derived from an EMBL/GenBank/DDBJ whole genome shotgun (WGS) entry which is preliminary data.</text>
</comment>
<organism evidence="2 3">
    <name type="scientific">Ambrosia artemisiifolia</name>
    <name type="common">Common ragweed</name>
    <dbReference type="NCBI Taxonomy" id="4212"/>
    <lineage>
        <taxon>Eukaryota</taxon>
        <taxon>Viridiplantae</taxon>
        <taxon>Streptophyta</taxon>
        <taxon>Embryophyta</taxon>
        <taxon>Tracheophyta</taxon>
        <taxon>Spermatophyta</taxon>
        <taxon>Magnoliopsida</taxon>
        <taxon>eudicotyledons</taxon>
        <taxon>Gunneridae</taxon>
        <taxon>Pentapetalae</taxon>
        <taxon>asterids</taxon>
        <taxon>campanulids</taxon>
        <taxon>Asterales</taxon>
        <taxon>Asteraceae</taxon>
        <taxon>Asteroideae</taxon>
        <taxon>Heliantheae alliance</taxon>
        <taxon>Heliantheae</taxon>
        <taxon>Ambrosia</taxon>
    </lineage>
</organism>
<dbReference type="GO" id="GO:0003677">
    <property type="term" value="F:DNA binding"/>
    <property type="evidence" value="ECO:0007669"/>
    <property type="project" value="InterPro"/>
</dbReference>
<dbReference type="PANTHER" id="PTHR10145:SF6">
    <property type="entry name" value="TRANSCRIPTION ELONGATION FACTOR SPT6"/>
    <property type="match status" value="1"/>
</dbReference>
<dbReference type="InterPro" id="IPR023319">
    <property type="entry name" value="Tex-like_HTH_dom_sf"/>
</dbReference>
<evidence type="ECO:0000313" key="2">
    <source>
        <dbReference type="EMBL" id="KAI7754314.1"/>
    </source>
</evidence>
<evidence type="ECO:0000313" key="3">
    <source>
        <dbReference type="Proteomes" id="UP001206925"/>
    </source>
</evidence>
<name>A0AAD5GV46_AMBAR</name>
<dbReference type="GO" id="GO:0008023">
    <property type="term" value="C:transcription elongation factor complex"/>
    <property type="evidence" value="ECO:0007669"/>
    <property type="project" value="TreeGrafter"/>
</dbReference>
<protein>
    <recommendedName>
        <fullName evidence="1">Helix-turn-helix DNA-binding domain-containing protein</fullName>
    </recommendedName>
</protein>
<dbReference type="InterPro" id="IPR023323">
    <property type="entry name" value="Tex-like_dom_sf"/>
</dbReference>
<accession>A0AAD5GV46</accession>
<dbReference type="Gene3D" id="1.10.3500.10">
    <property type="entry name" value="Tex N-terminal region-like"/>
    <property type="match status" value="1"/>
</dbReference>
<reference evidence="2" key="1">
    <citation type="submission" date="2022-06" db="EMBL/GenBank/DDBJ databases">
        <title>Uncovering the hologenomic basis of an extraordinary plant invasion.</title>
        <authorList>
            <person name="Bieker V.C."/>
            <person name="Martin M.D."/>
            <person name="Gilbert T."/>
            <person name="Hodgins K."/>
            <person name="Battlay P."/>
            <person name="Petersen B."/>
            <person name="Wilson J."/>
        </authorList>
    </citation>
    <scope>NUCLEOTIDE SEQUENCE</scope>
    <source>
        <strain evidence="2">AA19_3_7</strain>
        <tissue evidence="2">Leaf</tissue>
    </source>
</reference>
<dbReference type="SUPFAM" id="SSF158832">
    <property type="entry name" value="Tex N-terminal region-like"/>
    <property type="match status" value="1"/>
</dbReference>
<dbReference type="GO" id="GO:0042393">
    <property type="term" value="F:histone binding"/>
    <property type="evidence" value="ECO:0007669"/>
    <property type="project" value="TreeGrafter"/>
</dbReference>
<dbReference type="AlphaFoldDB" id="A0AAD5GV46"/>
<sequence length="319" mass="36378">MTEMMTSRIRDIDIPERMQIFEESTGPPATNGSSIDDESNWIYNQLKSGVVPLLGKDGREPAIVKGDVVRFLEFMHVQKLDVPFIAMYRKGECKSLFVDPEPQDDSKPTLTWHKVLWAIVELDRKWLLLQKRKGALELDYNKLFEVKRSVYNDDESRLHLNQKLFDSIAKSLKGAESELEIDDVDLKFNLHFPPADDVVDETRFKRPKRKSQYSVCCESGLREFASKFGYSPEEFGLRISLVQVRTDALEDAKDTPEEVASRFTCAMFENPQTVLKGATHMAAVEISCEPCVRKHVRSIFMDNAVVSTYPTSDGNVAID</sequence>
<gene>
    <name evidence="2" type="ORF">M8C21_009056</name>
</gene>
<feature type="non-terminal residue" evidence="2">
    <location>
        <position position="319"/>
    </location>
</feature>
<proteinExistence type="predicted"/>
<dbReference type="EMBL" id="JAMZMK010003880">
    <property type="protein sequence ID" value="KAI7754314.1"/>
    <property type="molecule type" value="Genomic_DNA"/>
</dbReference>
<dbReference type="InterPro" id="IPR017072">
    <property type="entry name" value="TF_Spt6"/>
</dbReference>
<dbReference type="Proteomes" id="UP001206925">
    <property type="component" value="Unassembled WGS sequence"/>
</dbReference>
<dbReference type="Pfam" id="PF14641">
    <property type="entry name" value="HTH_44"/>
    <property type="match status" value="1"/>
</dbReference>
<dbReference type="InterPro" id="IPR028088">
    <property type="entry name" value="Spt6_HTH_DNA-bd_dom"/>
</dbReference>
<dbReference type="PANTHER" id="PTHR10145">
    <property type="entry name" value="TRANSCRIPTION ELONGATION FACTOR SPT6"/>
    <property type="match status" value="1"/>
</dbReference>
<dbReference type="Gene3D" id="1.10.10.650">
    <property type="entry name" value="RuvA domain 2-like"/>
    <property type="match status" value="1"/>
</dbReference>
<dbReference type="GO" id="GO:0140673">
    <property type="term" value="P:transcription elongation-coupled chromatin remodeling"/>
    <property type="evidence" value="ECO:0007669"/>
    <property type="project" value="InterPro"/>
</dbReference>